<protein>
    <recommendedName>
        <fullName evidence="4">Lipoprotein</fullName>
    </recommendedName>
</protein>
<reference evidence="3" key="1">
    <citation type="journal article" date="2019" name="Int. J. Syst. Evol. Microbiol.">
        <title>The Global Catalogue of Microorganisms (GCM) 10K type strain sequencing project: providing services to taxonomists for standard genome sequencing and annotation.</title>
        <authorList>
            <consortium name="The Broad Institute Genomics Platform"/>
            <consortium name="The Broad Institute Genome Sequencing Center for Infectious Disease"/>
            <person name="Wu L."/>
            <person name="Ma J."/>
        </authorList>
    </citation>
    <scope>NUCLEOTIDE SEQUENCE [LARGE SCALE GENOMIC DNA]</scope>
    <source>
        <strain evidence="3">CGMCC 4.7241</strain>
    </source>
</reference>
<dbReference type="EMBL" id="JBHRZH010000005">
    <property type="protein sequence ID" value="MFC3760452.1"/>
    <property type="molecule type" value="Genomic_DNA"/>
</dbReference>
<gene>
    <name evidence="2" type="ORF">ACFOUW_06360</name>
</gene>
<evidence type="ECO:0000313" key="3">
    <source>
        <dbReference type="Proteomes" id="UP001595699"/>
    </source>
</evidence>
<evidence type="ECO:0000313" key="2">
    <source>
        <dbReference type="EMBL" id="MFC3760452.1"/>
    </source>
</evidence>
<sequence length="282" mass="30535">MRALIGAISAGILLIGLSGCGSERQSVPLKESGYDFPLDAFYPLKDQELVMQRAQGALTARCMLRFGYRYQPPEPVAGDIRATRERTFGLVDEAEAARDGYTGPVIPAGSEKPEPKLPEAEYTTLTGIDFSSGEPRPAKGRVPKDGCAGEAGRQLAAGADGLGPDALDELTMHTYHQAEADQRVKAKFGEWSVCMKAKGFAYANPWEPNDSPKWVPGKPTTLEKKTAVADVRCKHSTGLVDTWHAVMVEYQRKAIEQNAVQLDRLTKSTATKVANAKRVLAG</sequence>
<feature type="region of interest" description="Disordered" evidence="1">
    <location>
        <begin position="127"/>
        <end position="149"/>
    </location>
</feature>
<name>A0ABV7Y6K1_9ACTN</name>
<proteinExistence type="predicted"/>
<keyword evidence="3" id="KW-1185">Reference proteome</keyword>
<evidence type="ECO:0008006" key="4">
    <source>
        <dbReference type="Google" id="ProtNLM"/>
    </source>
</evidence>
<comment type="caution">
    <text evidence="2">The sequence shown here is derived from an EMBL/GenBank/DDBJ whole genome shotgun (WGS) entry which is preliminary data.</text>
</comment>
<accession>A0ABV7Y6K1</accession>
<dbReference type="RefSeq" id="WP_205122504.1">
    <property type="nucleotide sequence ID" value="NZ_JAFBCM010000001.1"/>
</dbReference>
<dbReference type="Proteomes" id="UP001595699">
    <property type="component" value="Unassembled WGS sequence"/>
</dbReference>
<dbReference type="PROSITE" id="PS51257">
    <property type="entry name" value="PROKAR_LIPOPROTEIN"/>
    <property type="match status" value="1"/>
</dbReference>
<evidence type="ECO:0000256" key="1">
    <source>
        <dbReference type="SAM" id="MobiDB-lite"/>
    </source>
</evidence>
<organism evidence="2 3">
    <name type="scientific">Tenggerimyces flavus</name>
    <dbReference type="NCBI Taxonomy" id="1708749"/>
    <lineage>
        <taxon>Bacteria</taxon>
        <taxon>Bacillati</taxon>
        <taxon>Actinomycetota</taxon>
        <taxon>Actinomycetes</taxon>
        <taxon>Propionibacteriales</taxon>
        <taxon>Nocardioidaceae</taxon>
        <taxon>Tenggerimyces</taxon>
    </lineage>
</organism>